<dbReference type="STRING" id="134849.SAMN05443668_13530"/>
<organism evidence="1 2">
    <name type="scientific">Cryptosporangium aurantiacum</name>
    <dbReference type="NCBI Taxonomy" id="134849"/>
    <lineage>
        <taxon>Bacteria</taxon>
        <taxon>Bacillati</taxon>
        <taxon>Actinomycetota</taxon>
        <taxon>Actinomycetes</taxon>
        <taxon>Cryptosporangiales</taxon>
        <taxon>Cryptosporangiaceae</taxon>
        <taxon>Cryptosporangium</taxon>
    </lineage>
</organism>
<reference evidence="1 2" key="1">
    <citation type="submission" date="2016-11" db="EMBL/GenBank/DDBJ databases">
        <authorList>
            <person name="Jaros S."/>
            <person name="Januszkiewicz K."/>
            <person name="Wedrychowicz H."/>
        </authorList>
    </citation>
    <scope>NUCLEOTIDE SEQUENCE [LARGE SCALE GENOMIC DNA]</scope>
    <source>
        <strain evidence="1 2">DSM 46144</strain>
    </source>
</reference>
<keyword evidence="2" id="KW-1185">Reference proteome</keyword>
<dbReference type="EMBL" id="FRCS01000035">
    <property type="protein sequence ID" value="SHN48179.1"/>
    <property type="molecule type" value="Genomic_DNA"/>
</dbReference>
<dbReference type="AlphaFoldDB" id="A0A1M7RPM4"/>
<gene>
    <name evidence="1" type="ORF">SAMN05443668_13530</name>
</gene>
<accession>A0A1M7RPM4</accession>
<dbReference type="Proteomes" id="UP000184440">
    <property type="component" value="Unassembled WGS sequence"/>
</dbReference>
<proteinExistence type="predicted"/>
<protein>
    <submittedName>
        <fullName evidence="1">Uncharacterized protein</fullName>
    </submittedName>
</protein>
<evidence type="ECO:0000313" key="2">
    <source>
        <dbReference type="Proteomes" id="UP000184440"/>
    </source>
</evidence>
<dbReference type="RefSeq" id="WP_281248466.1">
    <property type="nucleotide sequence ID" value="NZ_FRCS01000035.1"/>
</dbReference>
<sequence length="41" mass="4481">MTHSNADGTRYFIPYAGGLKNYVKLADEIAADGYRGFALGR</sequence>
<name>A0A1M7RPM4_9ACTN</name>
<evidence type="ECO:0000313" key="1">
    <source>
        <dbReference type="EMBL" id="SHN48179.1"/>
    </source>
</evidence>